<name>A0A8S5R189_9CAUD</name>
<reference evidence="1" key="1">
    <citation type="journal article" date="2021" name="Proc. Natl. Acad. Sci. U.S.A.">
        <title>A Catalog of Tens of Thousands of Viruses from Human Metagenomes Reveals Hidden Associations with Chronic Diseases.</title>
        <authorList>
            <person name="Tisza M.J."/>
            <person name="Buck C.B."/>
        </authorList>
    </citation>
    <scope>NUCLEOTIDE SEQUENCE</scope>
    <source>
        <strain evidence="1">Ctljn1</strain>
    </source>
</reference>
<evidence type="ECO:0000313" key="1">
    <source>
        <dbReference type="EMBL" id="DAE24922.1"/>
    </source>
</evidence>
<sequence length="197" mass="21267">MAKYTKIPTDAFKQIQMNAGVMLKSFDPKTATIKATDIICATSGGLSVTATPSFTDFGEDIDNCPKNTKELKKLDSWEIKASGTAITITADFAKSMAGVADIDKADATHIALRDEVNLEDFEDIWIVSDYSELNGEKNGGFVACHLSSALSTGGFSQQTSDKGKGKFAFEYTAHYSMQDQDKVPFDIYVKAGTAETA</sequence>
<organism evidence="1">
    <name type="scientific">Siphoviridae sp. ctljn1</name>
    <dbReference type="NCBI Taxonomy" id="2826448"/>
    <lineage>
        <taxon>Viruses</taxon>
        <taxon>Duplodnaviria</taxon>
        <taxon>Heunggongvirae</taxon>
        <taxon>Uroviricota</taxon>
        <taxon>Caudoviricetes</taxon>
    </lineage>
</organism>
<protein>
    <submittedName>
        <fullName evidence="1">Major tail protein</fullName>
    </submittedName>
</protein>
<proteinExistence type="predicted"/>
<dbReference type="EMBL" id="BK015788">
    <property type="protein sequence ID" value="DAE24922.1"/>
    <property type="molecule type" value="Genomic_DNA"/>
</dbReference>
<accession>A0A8S5R189</accession>